<keyword evidence="1" id="KW-0472">Membrane</keyword>
<feature type="transmembrane region" description="Helical" evidence="1">
    <location>
        <begin position="150"/>
        <end position="173"/>
    </location>
</feature>
<evidence type="ECO:0000313" key="3">
    <source>
        <dbReference type="Proteomes" id="UP001238805"/>
    </source>
</evidence>
<dbReference type="EMBL" id="CP126970">
    <property type="protein sequence ID" value="WIM70820.1"/>
    <property type="molecule type" value="Genomic_DNA"/>
</dbReference>
<feature type="transmembrane region" description="Helical" evidence="1">
    <location>
        <begin position="453"/>
        <end position="474"/>
    </location>
</feature>
<evidence type="ECO:0008006" key="4">
    <source>
        <dbReference type="Google" id="ProtNLM"/>
    </source>
</evidence>
<feature type="transmembrane region" description="Helical" evidence="1">
    <location>
        <begin position="243"/>
        <end position="259"/>
    </location>
</feature>
<gene>
    <name evidence="2" type="ORF">QP029_03065</name>
</gene>
<keyword evidence="1" id="KW-0812">Transmembrane</keyword>
<dbReference type="RefSeq" id="WP_284875400.1">
    <property type="nucleotide sequence ID" value="NZ_CP126970.1"/>
</dbReference>
<name>A0ABY8VTC6_9CORY</name>
<keyword evidence="3" id="KW-1185">Reference proteome</keyword>
<evidence type="ECO:0000256" key="1">
    <source>
        <dbReference type="SAM" id="Phobius"/>
    </source>
</evidence>
<proteinExistence type="predicted"/>
<feature type="transmembrane region" description="Helical" evidence="1">
    <location>
        <begin position="179"/>
        <end position="202"/>
    </location>
</feature>
<sequence>MSTPAVPLAGVLLTLLLWPLALPGDLALRDMLVLDSPALSPSALGLGDLAARNVPQDGLLAVAGLLLPASWVARLLILAGGVAGVVGAVWLARLVGGGRLGACAAVTVVLWNPFVVERLLQGHWSLVIAGWLLPLIAAAALAGRWPVAWLAMWAASLTPTGGLLALVTGVAVARGRRGWTVLVGLACSLPWIIPGLLGGSTAAGDSVAAFAPRAEAHVGTLGALLGLGGVWNADAVPASRESGFALAGVALFALLLLGIRRVPVPLLVLAGLGLGGAVAAWLLPGPLAWAVAEIPGAGLLRDASKLTVLALPAYAALAASSRPWAAGLAIALALLQVPDAPRALAQLTPVHLDVDEELVARADGRDTLLVDHPPLIHRPDGRPVIHPLNKALAAVESGALVVDGEVVDQPSPRWVAAHQAWRAGDLDTLADLGVGVIVDGDRIVETTAPARPIWPGLLLLAGWLLIPPVLAAAARNARPSSPTRCR</sequence>
<dbReference type="Proteomes" id="UP001238805">
    <property type="component" value="Chromosome"/>
</dbReference>
<feature type="transmembrane region" description="Helical" evidence="1">
    <location>
        <begin position="71"/>
        <end position="92"/>
    </location>
</feature>
<evidence type="ECO:0000313" key="2">
    <source>
        <dbReference type="EMBL" id="WIM70820.1"/>
    </source>
</evidence>
<organism evidence="2 3">
    <name type="scientific">Corynebacterium suedekumii</name>
    <dbReference type="NCBI Taxonomy" id="3049801"/>
    <lineage>
        <taxon>Bacteria</taxon>
        <taxon>Bacillati</taxon>
        <taxon>Actinomycetota</taxon>
        <taxon>Actinomycetes</taxon>
        <taxon>Mycobacteriales</taxon>
        <taxon>Corynebacteriaceae</taxon>
        <taxon>Corynebacterium</taxon>
    </lineage>
</organism>
<feature type="transmembrane region" description="Helical" evidence="1">
    <location>
        <begin position="122"/>
        <end position="143"/>
    </location>
</feature>
<feature type="transmembrane region" description="Helical" evidence="1">
    <location>
        <begin position="266"/>
        <end position="283"/>
    </location>
</feature>
<accession>A0ABY8VTC6</accession>
<keyword evidence="1" id="KW-1133">Transmembrane helix</keyword>
<protein>
    <recommendedName>
        <fullName evidence="4">Glycosyltransferase RgtA/B/C/D-like domain-containing protein</fullName>
    </recommendedName>
</protein>
<reference evidence="2 3" key="1">
    <citation type="submission" date="2023-05" db="EMBL/GenBank/DDBJ databases">
        <title>Corynebacterium suedekumii sp. nov. and Corynebacterium breve sp. nov. isolated from raw cow's milk.</title>
        <authorList>
            <person name="Baer M.K."/>
            <person name="Mehl L."/>
            <person name="Hellmuth R."/>
            <person name="Marke G."/>
            <person name="Lipski A."/>
        </authorList>
    </citation>
    <scope>NUCLEOTIDE SEQUENCE [LARGE SCALE GENOMIC DNA]</scope>
    <source>
        <strain evidence="2 3">LM112</strain>
    </source>
</reference>